<comment type="subcellular location">
    <subcellularLocation>
        <location evidence="3">Cytoplasm</location>
    </subcellularLocation>
</comment>
<dbReference type="RefSeq" id="WP_073047731.1">
    <property type="nucleotide sequence ID" value="NZ_FQZL01000006.1"/>
</dbReference>
<dbReference type="GO" id="GO:0000028">
    <property type="term" value="P:ribosomal small subunit assembly"/>
    <property type="evidence" value="ECO:0007669"/>
    <property type="project" value="TreeGrafter"/>
</dbReference>
<comment type="similarity">
    <text evidence="3">Belongs to the RimP family.</text>
</comment>
<keyword evidence="1 3" id="KW-0963">Cytoplasm</keyword>
<dbReference type="FunFam" id="3.30.300.70:FF:000001">
    <property type="entry name" value="Ribosome maturation factor RimP"/>
    <property type="match status" value="1"/>
</dbReference>
<dbReference type="OrthoDB" id="9805006at2"/>
<keyword evidence="7" id="KW-1185">Reference proteome</keyword>
<dbReference type="PANTHER" id="PTHR33867:SF1">
    <property type="entry name" value="RIBOSOME MATURATION FACTOR RIMP"/>
    <property type="match status" value="1"/>
</dbReference>
<organism evidence="6 7">
    <name type="scientific">Dethiosulfatibacter aminovorans DSM 17477</name>
    <dbReference type="NCBI Taxonomy" id="1121476"/>
    <lineage>
        <taxon>Bacteria</taxon>
        <taxon>Bacillati</taxon>
        <taxon>Bacillota</taxon>
        <taxon>Tissierellia</taxon>
        <taxon>Dethiosulfatibacter</taxon>
    </lineage>
</organism>
<evidence type="ECO:0000259" key="4">
    <source>
        <dbReference type="Pfam" id="PF02576"/>
    </source>
</evidence>
<dbReference type="PANTHER" id="PTHR33867">
    <property type="entry name" value="RIBOSOME MATURATION FACTOR RIMP"/>
    <property type="match status" value="1"/>
</dbReference>
<dbReference type="CDD" id="cd01734">
    <property type="entry name" value="YlxS_C"/>
    <property type="match status" value="1"/>
</dbReference>
<dbReference type="GO" id="GO:0005829">
    <property type="term" value="C:cytosol"/>
    <property type="evidence" value="ECO:0007669"/>
    <property type="project" value="TreeGrafter"/>
</dbReference>
<proteinExistence type="inferred from homology"/>
<name>A0A1M6DEF6_9FIRM</name>
<evidence type="ECO:0000313" key="7">
    <source>
        <dbReference type="Proteomes" id="UP000184052"/>
    </source>
</evidence>
<dbReference type="AlphaFoldDB" id="A0A1M6DEF6"/>
<feature type="domain" description="Ribosome maturation factor RimP C-terminal" evidence="5">
    <location>
        <begin position="90"/>
        <end position="153"/>
    </location>
</feature>
<keyword evidence="2 3" id="KW-0690">Ribosome biogenesis</keyword>
<dbReference type="InterPro" id="IPR035956">
    <property type="entry name" value="RimP_N_sf"/>
</dbReference>
<protein>
    <recommendedName>
        <fullName evidence="3">Ribosome maturation factor RimP</fullName>
    </recommendedName>
</protein>
<dbReference type="SUPFAM" id="SSF74942">
    <property type="entry name" value="YhbC-like, C-terminal domain"/>
    <property type="match status" value="1"/>
</dbReference>
<dbReference type="InterPro" id="IPR036847">
    <property type="entry name" value="RimP_C_sf"/>
</dbReference>
<dbReference type="GO" id="GO:0006412">
    <property type="term" value="P:translation"/>
    <property type="evidence" value="ECO:0007669"/>
    <property type="project" value="TreeGrafter"/>
</dbReference>
<dbReference type="SUPFAM" id="SSF75420">
    <property type="entry name" value="YhbC-like, N-terminal domain"/>
    <property type="match status" value="1"/>
</dbReference>
<evidence type="ECO:0000256" key="2">
    <source>
        <dbReference type="ARBA" id="ARBA00022517"/>
    </source>
</evidence>
<evidence type="ECO:0000313" key="6">
    <source>
        <dbReference type="EMBL" id="SHI71431.1"/>
    </source>
</evidence>
<comment type="function">
    <text evidence="3">Required for maturation of 30S ribosomal subunits.</text>
</comment>
<dbReference type="Pfam" id="PF02576">
    <property type="entry name" value="RimP_N"/>
    <property type="match status" value="1"/>
</dbReference>
<dbReference type="InterPro" id="IPR003728">
    <property type="entry name" value="Ribosome_maturation_RimP"/>
</dbReference>
<dbReference type="InterPro" id="IPR028989">
    <property type="entry name" value="RimP_N"/>
</dbReference>
<sequence>MNKNNLIDYVRGISEKIVEDMDVDIYDVEYVKESGLNYLRIYISKEEGVSLDDCSLVNNRISEELDKEDPIEDAYYLEVSSPGIDRAFRNDRDFESNIGKEVEAKLYSKLDGKKYYLGILVKFDEKTVTLEEGGKEVTIERSNITKINKSVEF</sequence>
<dbReference type="EMBL" id="FQZL01000006">
    <property type="protein sequence ID" value="SHI71431.1"/>
    <property type="molecule type" value="Genomic_DNA"/>
</dbReference>
<dbReference type="Proteomes" id="UP000184052">
    <property type="component" value="Unassembled WGS sequence"/>
</dbReference>
<accession>A0A1M6DEF6</accession>
<dbReference type="STRING" id="1121476.SAMN02745751_00877"/>
<reference evidence="6 7" key="1">
    <citation type="submission" date="2016-11" db="EMBL/GenBank/DDBJ databases">
        <authorList>
            <person name="Jaros S."/>
            <person name="Januszkiewicz K."/>
            <person name="Wedrychowicz H."/>
        </authorList>
    </citation>
    <scope>NUCLEOTIDE SEQUENCE [LARGE SCALE GENOMIC DNA]</scope>
    <source>
        <strain evidence="6 7">DSM 17477</strain>
    </source>
</reference>
<dbReference type="Gene3D" id="3.30.300.70">
    <property type="entry name" value="RimP-like superfamily, N-terminal"/>
    <property type="match status" value="1"/>
</dbReference>
<evidence type="ECO:0000256" key="1">
    <source>
        <dbReference type="ARBA" id="ARBA00022490"/>
    </source>
</evidence>
<gene>
    <name evidence="3" type="primary">rimP</name>
    <name evidence="6" type="ORF">SAMN02745751_00877</name>
</gene>
<dbReference type="InterPro" id="IPR028998">
    <property type="entry name" value="RimP_C"/>
</dbReference>
<dbReference type="Pfam" id="PF17384">
    <property type="entry name" value="DUF150_C"/>
    <property type="match status" value="1"/>
</dbReference>
<feature type="domain" description="Ribosome maturation factor RimP N-terminal" evidence="4">
    <location>
        <begin position="15"/>
        <end position="85"/>
    </location>
</feature>
<dbReference type="Gene3D" id="2.30.30.180">
    <property type="entry name" value="Ribosome maturation factor RimP, C-terminal domain"/>
    <property type="match status" value="1"/>
</dbReference>
<evidence type="ECO:0000259" key="5">
    <source>
        <dbReference type="Pfam" id="PF17384"/>
    </source>
</evidence>
<dbReference type="HAMAP" id="MF_01077">
    <property type="entry name" value="RimP"/>
    <property type="match status" value="1"/>
</dbReference>
<evidence type="ECO:0000256" key="3">
    <source>
        <dbReference type="HAMAP-Rule" id="MF_01077"/>
    </source>
</evidence>